<dbReference type="EMBL" id="CP046172">
    <property type="protein sequence ID" value="QIS11203.1"/>
    <property type="molecule type" value="Genomic_DNA"/>
</dbReference>
<dbReference type="KEGG" id="nah:F5544_16620"/>
<dbReference type="RefSeq" id="WP_167474054.1">
    <property type="nucleotide sequence ID" value="NZ_CP046172.1"/>
</dbReference>
<keyword evidence="1" id="KW-0175">Coiled coil</keyword>
<feature type="coiled-coil region" evidence="1">
    <location>
        <begin position="4"/>
        <end position="54"/>
    </location>
</feature>
<protein>
    <submittedName>
        <fullName evidence="2">Uncharacterized protein</fullName>
    </submittedName>
</protein>
<gene>
    <name evidence="2" type="ORF">F5544_16620</name>
</gene>
<evidence type="ECO:0000313" key="3">
    <source>
        <dbReference type="Proteomes" id="UP000503540"/>
    </source>
</evidence>
<sequence length="65" mass="7164">MRSNRRLEEQLAALEGAVAGLRGLDLTPATEDELAELLRRVESAARALAVLIARVADRLRQLRAK</sequence>
<dbReference type="Proteomes" id="UP000503540">
    <property type="component" value="Chromosome"/>
</dbReference>
<dbReference type="AlphaFoldDB" id="A0A6G9YDX1"/>
<reference evidence="2 3" key="1">
    <citation type="journal article" date="2019" name="ACS Chem. Biol.">
        <title>Identification and Mobilization of a Cryptic Antibiotic Biosynthesis Gene Locus from a Human-Pathogenic Nocardia Isolate.</title>
        <authorList>
            <person name="Herisse M."/>
            <person name="Ishida K."/>
            <person name="Porter J.L."/>
            <person name="Howden B."/>
            <person name="Hertweck C."/>
            <person name="Stinear T.P."/>
            <person name="Pidot S.J."/>
        </authorList>
    </citation>
    <scope>NUCLEOTIDE SEQUENCE [LARGE SCALE GENOMIC DNA]</scope>
    <source>
        <strain evidence="2 3">AUSMDU00012717</strain>
    </source>
</reference>
<organism evidence="2 3">
    <name type="scientific">Nocardia arthritidis</name>
    <dbReference type="NCBI Taxonomy" id="228602"/>
    <lineage>
        <taxon>Bacteria</taxon>
        <taxon>Bacillati</taxon>
        <taxon>Actinomycetota</taxon>
        <taxon>Actinomycetes</taxon>
        <taxon>Mycobacteriales</taxon>
        <taxon>Nocardiaceae</taxon>
        <taxon>Nocardia</taxon>
    </lineage>
</organism>
<name>A0A6G9YDX1_9NOCA</name>
<proteinExistence type="predicted"/>
<keyword evidence="3" id="KW-1185">Reference proteome</keyword>
<evidence type="ECO:0000313" key="2">
    <source>
        <dbReference type="EMBL" id="QIS11203.1"/>
    </source>
</evidence>
<accession>A0A6G9YDX1</accession>
<evidence type="ECO:0000256" key="1">
    <source>
        <dbReference type="SAM" id="Coils"/>
    </source>
</evidence>